<keyword evidence="2" id="KW-1185">Reference proteome</keyword>
<sequence>MKRDANPEKGLEALDQCEYMVLAMTDGEGKPYCIPLNGVRAGEKIYFHCAKAGEKVDCLRTHPQVCLTAVGHQRVIQAIYETEYQCAVVRGTAGEVTDETEMREALWALCRKYSPDCLERVEQVIDDSFARVAIWKICIESVSGRCRDYSGQG</sequence>
<dbReference type="AlphaFoldDB" id="A0A096BAR9"/>
<dbReference type="Gene3D" id="2.30.110.10">
    <property type="entry name" value="Electron Transport, Fmn-binding Protein, Chain A"/>
    <property type="match status" value="1"/>
</dbReference>
<dbReference type="PATRIC" id="fig|742738.3.peg.1267"/>
<dbReference type="Proteomes" id="UP000029585">
    <property type="component" value="Unassembled WGS sequence"/>
</dbReference>
<dbReference type="EMBL" id="ADLO01000046">
    <property type="protein sequence ID" value="KGF56175.1"/>
    <property type="molecule type" value="Genomic_DNA"/>
</dbReference>
<dbReference type="Pfam" id="PF12900">
    <property type="entry name" value="Pyridox_ox_2"/>
    <property type="match status" value="1"/>
</dbReference>
<dbReference type="eggNOG" id="COG3467">
    <property type="taxonomic scope" value="Bacteria"/>
</dbReference>
<dbReference type="HOGENOM" id="CLU_067890_2_2_9"/>
<dbReference type="PANTHER" id="PTHR34071:SF2">
    <property type="entry name" value="FLAVIN-NUCLEOTIDE-BINDING PROTEIN"/>
    <property type="match status" value="1"/>
</dbReference>
<name>A0A096BAR9_FLAPL</name>
<protein>
    <recommendedName>
        <fullName evidence="3">Pyridoxamine 5'-phosphate oxidase putative domain-containing protein</fullName>
    </recommendedName>
</protein>
<dbReference type="InterPro" id="IPR024747">
    <property type="entry name" value="Pyridox_Oxase-rel"/>
</dbReference>
<accession>A0A096BAR9</accession>
<evidence type="ECO:0008006" key="3">
    <source>
        <dbReference type="Google" id="ProtNLM"/>
    </source>
</evidence>
<comment type="caution">
    <text evidence="1">The sequence shown here is derived from an EMBL/GenBank/DDBJ whole genome shotgun (WGS) entry which is preliminary data.</text>
</comment>
<dbReference type="InterPro" id="IPR012349">
    <property type="entry name" value="Split_barrel_FMN-bd"/>
</dbReference>
<evidence type="ECO:0000313" key="1">
    <source>
        <dbReference type="EMBL" id="KGF56175.1"/>
    </source>
</evidence>
<proteinExistence type="predicted"/>
<dbReference type="SUPFAM" id="SSF50475">
    <property type="entry name" value="FMN-binding split barrel"/>
    <property type="match status" value="1"/>
</dbReference>
<gene>
    <name evidence="1" type="ORF">HMPREF9460_01222</name>
</gene>
<dbReference type="RefSeq" id="WP_044939830.1">
    <property type="nucleotide sequence ID" value="NZ_KN174162.1"/>
</dbReference>
<reference evidence="1 2" key="1">
    <citation type="submission" date="2011-08" db="EMBL/GenBank/DDBJ databases">
        <title>The Genome Sequence of Clostridium orbiscindens 1_3_50AFAA.</title>
        <authorList>
            <consortium name="The Broad Institute Genome Sequencing Platform"/>
            <person name="Earl A."/>
            <person name="Ward D."/>
            <person name="Feldgarden M."/>
            <person name="Gevers D."/>
            <person name="Daigneault M."/>
            <person name="Strauss J."/>
            <person name="Allen-Vercoe E."/>
            <person name="Young S.K."/>
            <person name="Zeng Q."/>
            <person name="Gargeya S."/>
            <person name="Fitzgerald M."/>
            <person name="Haas B."/>
            <person name="Abouelleil A."/>
            <person name="Alvarado L."/>
            <person name="Arachchi H.M."/>
            <person name="Berlin A."/>
            <person name="Brown A."/>
            <person name="Chapman S.B."/>
            <person name="Chen Z."/>
            <person name="Dunbar C."/>
            <person name="Freedman E."/>
            <person name="Gearin G."/>
            <person name="Gellesch M."/>
            <person name="Goldberg J."/>
            <person name="Griggs A."/>
            <person name="Gujja S."/>
            <person name="Heiman D."/>
            <person name="Howarth C."/>
            <person name="Larson L."/>
            <person name="Lui A."/>
            <person name="MacDonald P.J.P."/>
            <person name="Montmayeur A."/>
            <person name="Murphy C."/>
            <person name="Neiman D."/>
            <person name="Pearson M."/>
            <person name="Priest M."/>
            <person name="Roberts A."/>
            <person name="Saif S."/>
            <person name="Shea T."/>
            <person name="Shenoy N."/>
            <person name="Sisk P."/>
            <person name="Stolte C."/>
            <person name="Sykes S."/>
            <person name="Wortman J."/>
            <person name="Nusbaum C."/>
            <person name="Birren B."/>
        </authorList>
    </citation>
    <scope>NUCLEOTIDE SEQUENCE [LARGE SCALE GENOMIC DNA]</scope>
    <source>
        <strain evidence="1 2">1_3_50AFAA</strain>
    </source>
</reference>
<evidence type="ECO:0000313" key="2">
    <source>
        <dbReference type="Proteomes" id="UP000029585"/>
    </source>
</evidence>
<organism evidence="1 2">
    <name type="scientific">Flavonifractor plautii 1_3_50AFAA</name>
    <dbReference type="NCBI Taxonomy" id="742738"/>
    <lineage>
        <taxon>Bacteria</taxon>
        <taxon>Bacillati</taxon>
        <taxon>Bacillota</taxon>
        <taxon>Clostridia</taxon>
        <taxon>Eubacteriales</taxon>
        <taxon>Oscillospiraceae</taxon>
        <taxon>Flavonifractor</taxon>
    </lineage>
</organism>
<dbReference type="PANTHER" id="PTHR34071">
    <property type="entry name" value="5-NITROIMIDAZOLE ANTIBIOTICS RESISTANCE PROTEIN, NIMA-FAMILY-RELATED PROTEIN-RELATED"/>
    <property type="match status" value="1"/>
</dbReference>